<evidence type="ECO:0000256" key="5">
    <source>
        <dbReference type="RuleBase" id="RU003376"/>
    </source>
</evidence>
<keyword evidence="4 7" id="KW-0472">Membrane</keyword>
<evidence type="ECO:0000256" key="2">
    <source>
        <dbReference type="ARBA" id="ARBA00022692"/>
    </source>
</evidence>
<feature type="domain" description="Heme-copper oxidase subunit III family profile" evidence="8">
    <location>
        <begin position="65"/>
        <end position="220"/>
    </location>
</feature>
<dbReference type="RefSeq" id="WP_141646640.1">
    <property type="nucleotide sequence ID" value="NZ_VIFM01000179.1"/>
</dbReference>
<feature type="transmembrane region" description="Helical" evidence="7">
    <location>
        <begin position="200"/>
        <end position="219"/>
    </location>
</feature>
<feature type="transmembrane region" description="Helical" evidence="7">
    <location>
        <begin position="54"/>
        <end position="79"/>
    </location>
</feature>
<dbReference type="GO" id="GO:0005886">
    <property type="term" value="C:plasma membrane"/>
    <property type="evidence" value="ECO:0007669"/>
    <property type="project" value="UniProtKB-SubCell"/>
</dbReference>
<name>A0A540WRG2_9BACT</name>
<dbReference type="GO" id="GO:0004129">
    <property type="term" value="F:cytochrome-c oxidase activity"/>
    <property type="evidence" value="ECO:0007669"/>
    <property type="project" value="InterPro"/>
</dbReference>
<dbReference type="InterPro" id="IPR000298">
    <property type="entry name" value="Cyt_c_oxidase-like_su3"/>
</dbReference>
<dbReference type="InterPro" id="IPR035973">
    <property type="entry name" value="Cyt_c_oxidase_su3-like_sf"/>
</dbReference>
<feature type="transmembrane region" description="Helical" evidence="7">
    <location>
        <begin position="125"/>
        <end position="145"/>
    </location>
</feature>
<gene>
    <name evidence="9" type="ORF">FJV41_33365</name>
</gene>
<dbReference type="Gene3D" id="1.20.120.80">
    <property type="entry name" value="Cytochrome c oxidase, subunit III, four-helix bundle"/>
    <property type="match status" value="1"/>
</dbReference>
<dbReference type="OrthoDB" id="5516001at2"/>
<dbReference type="Pfam" id="PF00510">
    <property type="entry name" value="COX3"/>
    <property type="match status" value="1"/>
</dbReference>
<accession>A0A540WRG2</accession>
<reference evidence="9 10" key="1">
    <citation type="submission" date="2019-06" db="EMBL/GenBank/DDBJ databases">
        <authorList>
            <person name="Livingstone P."/>
            <person name="Whitworth D."/>
        </authorList>
    </citation>
    <scope>NUCLEOTIDE SEQUENCE [LARGE SCALE GENOMIC DNA]</scope>
    <source>
        <strain evidence="9 10">AM401</strain>
    </source>
</reference>
<evidence type="ECO:0000256" key="3">
    <source>
        <dbReference type="ARBA" id="ARBA00022989"/>
    </source>
</evidence>
<keyword evidence="3 7" id="KW-1133">Transmembrane helix</keyword>
<dbReference type="EMBL" id="VIFM01000179">
    <property type="protein sequence ID" value="TQF11605.1"/>
    <property type="molecule type" value="Genomic_DNA"/>
</dbReference>
<sequence length="220" mass="24103">MSAERKPAVDGPRSSESETRADATPPSRSQPLGMTPLPAASDARTENANAEGTAWLGTVLGLAAWTMFFASLAFAVGWYRMREPWPTLPVSLLGLSLTGLLLLVGSAVLHLGLRRRESPWPARGALLLGLGFLALQAMWTHQAWWTEHVRIPEGGVSASAFHGLTALHALHVLVVTFNLFLVCWRHTRGADVRASLRRHVLGWHFVTAMWVLLFVAVYLP</sequence>
<keyword evidence="2 5" id="KW-0812">Transmembrane</keyword>
<evidence type="ECO:0000256" key="7">
    <source>
        <dbReference type="SAM" id="Phobius"/>
    </source>
</evidence>
<keyword evidence="10" id="KW-1185">Reference proteome</keyword>
<proteinExistence type="inferred from homology"/>
<feature type="transmembrane region" description="Helical" evidence="7">
    <location>
        <begin position="91"/>
        <end position="113"/>
    </location>
</feature>
<evidence type="ECO:0000256" key="6">
    <source>
        <dbReference type="SAM" id="MobiDB-lite"/>
    </source>
</evidence>
<dbReference type="InterPro" id="IPR013833">
    <property type="entry name" value="Cyt_c_oxidase_su3_a-hlx"/>
</dbReference>
<feature type="transmembrane region" description="Helical" evidence="7">
    <location>
        <begin position="165"/>
        <end position="184"/>
    </location>
</feature>
<feature type="compositionally biased region" description="Basic and acidic residues" evidence="6">
    <location>
        <begin position="1"/>
        <end position="21"/>
    </location>
</feature>
<dbReference type="Proteomes" id="UP000315369">
    <property type="component" value="Unassembled WGS sequence"/>
</dbReference>
<dbReference type="GO" id="GO:0022904">
    <property type="term" value="P:respiratory electron transport chain"/>
    <property type="evidence" value="ECO:0007669"/>
    <property type="project" value="InterPro"/>
</dbReference>
<comment type="subcellular location">
    <subcellularLocation>
        <location evidence="5">Cell membrane</location>
        <topology evidence="5">Multi-pass membrane protein</topology>
    </subcellularLocation>
    <subcellularLocation>
        <location evidence="1">Membrane</location>
        <topology evidence="1">Multi-pass membrane protein</topology>
    </subcellularLocation>
</comment>
<organism evidence="9 10">
    <name type="scientific">Myxococcus llanfairpwllgwyngyllgogerychwyrndrobwllllantysiliogogogochensis</name>
    <dbReference type="NCBI Taxonomy" id="2590453"/>
    <lineage>
        <taxon>Bacteria</taxon>
        <taxon>Pseudomonadati</taxon>
        <taxon>Myxococcota</taxon>
        <taxon>Myxococcia</taxon>
        <taxon>Myxococcales</taxon>
        <taxon>Cystobacterineae</taxon>
        <taxon>Myxococcaceae</taxon>
        <taxon>Myxococcus</taxon>
    </lineage>
</organism>
<evidence type="ECO:0000256" key="1">
    <source>
        <dbReference type="ARBA" id="ARBA00004141"/>
    </source>
</evidence>
<dbReference type="AlphaFoldDB" id="A0A540WRG2"/>
<evidence type="ECO:0000256" key="4">
    <source>
        <dbReference type="ARBA" id="ARBA00023136"/>
    </source>
</evidence>
<dbReference type="SUPFAM" id="SSF81452">
    <property type="entry name" value="Cytochrome c oxidase subunit III-like"/>
    <property type="match status" value="1"/>
</dbReference>
<protein>
    <submittedName>
        <fullName evidence="9">Cytochrome C oxidase subunit III</fullName>
    </submittedName>
</protein>
<dbReference type="PROSITE" id="PS50253">
    <property type="entry name" value="COX3"/>
    <property type="match status" value="1"/>
</dbReference>
<evidence type="ECO:0000313" key="10">
    <source>
        <dbReference type="Proteomes" id="UP000315369"/>
    </source>
</evidence>
<comment type="similarity">
    <text evidence="5">Belongs to the cytochrome c oxidase subunit 3 family.</text>
</comment>
<evidence type="ECO:0000313" key="9">
    <source>
        <dbReference type="EMBL" id="TQF11605.1"/>
    </source>
</evidence>
<evidence type="ECO:0000259" key="8">
    <source>
        <dbReference type="PROSITE" id="PS50253"/>
    </source>
</evidence>
<comment type="caution">
    <text evidence="9">The sequence shown here is derived from an EMBL/GenBank/DDBJ whole genome shotgun (WGS) entry which is preliminary data.</text>
</comment>
<feature type="region of interest" description="Disordered" evidence="6">
    <location>
        <begin position="1"/>
        <end position="46"/>
    </location>
</feature>